<keyword evidence="4" id="KW-1003">Cell membrane</keyword>
<evidence type="ECO:0000256" key="6">
    <source>
        <dbReference type="ARBA" id="ARBA00022989"/>
    </source>
</evidence>
<feature type="transmembrane region" description="Helical" evidence="8">
    <location>
        <begin position="143"/>
        <end position="163"/>
    </location>
</feature>
<dbReference type="InterPro" id="IPR011606">
    <property type="entry name" value="Brnchd-chn_aa_trnsp_permease"/>
</dbReference>
<dbReference type="Pfam" id="PF03591">
    <property type="entry name" value="AzlC"/>
    <property type="match status" value="1"/>
</dbReference>
<proteinExistence type="inferred from homology"/>
<sequence length="236" mass="25229">MAEQDTTYSNKNSFISGAIDCIPTLFGYLSIGFACGVVSKSCGMTILETVAMSTFIYAGSSQFAAAGMILSSASVPGVVLTVFLVNLRHLLMSASIAPYFSKNSLFKNFTVGALLTDETFALASSKANSEDKIDYKWMMGINLTAYINWIFATFIGACFSSLIYDYKKFGLDFALPAMFIGLLISSVKENSNLRKSCIIIISSAVILLGSIKILSANTGIMIAAILGVIIGGVIRK</sequence>
<feature type="transmembrane region" description="Helical" evidence="8">
    <location>
        <begin position="169"/>
        <end position="185"/>
    </location>
</feature>
<evidence type="ECO:0000313" key="11">
    <source>
        <dbReference type="Proteomes" id="UP000077384"/>
    </source>
</evidence>
<evidence type="ECO:0000256" key="5">
    <source>
        <dbReference type="ARBA" id="ARBA00022692"/>
    </source>
</evidence>
<dbReference type="GO" id="GO:0005886">
    <property type="term" value="C:plasma membrane"/>
    <property type="evidence" value="ECO:0007669"/>
    <property type="project" value="UniProtKB-SubCell"/>
</dbReference>
<dbReference type="Proteomes" id="UP000077384">
    <property type="component" value="Unassembled WGS sequence"/>
</dbReference>
<reference evidence="9 11" key="1">
    <citation type="journal article" date="2015" name="Biotechnol. Bioeng.">
        <title>Genome sequence and phenotypic characterization of Caulobacter segnis.</title>
        <authorList>
            <person name="Patel S."/>
            <person name="Fletcher B."/>
            <person name="Scott D.C."/>
            <person name="Ely B."/>
        </authorList>
    </citation>
    <scope>NUCLEOTIDE SEQUENCE [LARGE SCALE GENOMIC DNA]</scope>
    <source>
        <strain evidence="9 11">PS02</strain>
    </source>
</reference>
<comment type="caution">
    <text evidence="9">The sequence shown here is derived from an EMBL/GenBank/DDBJ whole genome shotgun (WGS) entry which is preliminary data.</text>
</comment>
<keyword evidence="5 8" id="KW-0812">Transmembrane</keyword>
<evidence type="ECO:0000313" key="12">
    <source>
        <dbReference type="Proteomes" id="UP000093694"/>
    </source>
</evidence>
<dbReference type="RefSeq" id="WP_063600233.1">
    <property type="nucleotide sequence ID" value="NZ_LITQ01000003.1"/>
</dbReference>
<dbReference type="PATRIC" id="fig|1705578.3.peg.2662"/>
<dbReference type="PANTHER" id="PTHR34979:SF1">
    <property type="entry name" value="INNER MEMBRANE PROTEIN YGAZ"/>
    <property type="match status" value="1"/>
</dbReference>
<organism evidence="9 11">
    <name type="scientific">Clostridium coskatii</name>
    <dbReference type="NCBI Taxonomy" id="1705578"/>
    <lineage>
        <taxon>Bacteria</taxon>
        <taxon>Bacillati</taxon>
        <taxon>Bacillota</taxon>
        <taxon>Clostridia</taxon>
        <taxon>Eubacteriales</taxon>
        <taxon>Clostridiaceae</taxon>
        <taxon>Clostridium</taxon>
    </lineage>
</organism>
<keyword evidence="7 8" id="KW-0472">Membrane</keyword>
<evidence type="ECO:0000256" key="4">
    <source>
        <dbReference type="ARBA" id="ARBA00022475"/>
    </source>
</evidence>
<comment type="similarity">
    <text evidence="2">Belongs to the AzlC family.</text>
</comment>
<evidence type="ECO:0000256" key="2">
    <source>
        <dbReference type="ARBA" id="ARBA00010735"/>
    </source>
</evidence>
<dbReference type="Proteomes" id="UP000093694">
    <property type="component" value="Unassembled WGS sequence"/>
</dbReference>
<evidence type="ECO:0000256" key="7">
    <source>
        <dbReference type="ARBA" id="ARBA00023136"/>
    </source>
</evidence>
<evidence type="ECO:0000313" key="9">
    <source>
        <dbReference type="EMBL" id="OAA94458.1"/>
    </source>
</evidence>
<accession>A0A166U1R5</accession>
<comment type="subcellular location">
    <subcellularLocation>
        <location evidence="1">Cell membrane</location>
        <topology evidence="1">Multi-pass membrane protein</topology>
    </subcellularLocation>
</comment>
<keyword evidence="12" id="KW-1185">Reference proteome</keyword>
<keyword evidence="6 8" id="KW-1133">Transmembrane helix</keyword>
<dbReference type="PANTHER" id="PTHR34979">
    <property type="entry name" value="INNER MEMBRANE PROTEIN YGAZ"/>
    <property type="match status" value="1"/>
</dbReference>
<evidence type="ECO:0000256" key="1">
    <source>
        <dbReference type="ARBA" id="ARBA00004651"/>
    </source>
</evidence>
<evidence type="ECO:0000256" key="8">
    <source>
        <dbReference type="SAM" id="Phobius"/>
    </source>
</evidence>
<gene>
    <name evidence="9" type="primary">ygaZ</name>
    <name evidence="10" type="ORF">CLCOS_26740</name>
    <name evidence="9" type="ORF">WX73_03004</name>
</gene>
<dbReference type="GO" id="GO:1903785">
    <property type="term" value="P:L-valine transmembrane transport"/>
    <property type="evidence" value="ECO:0007669"/>
    <property type="project" value="TreeGrafter"/>
</dbReference>
<dbReference type="EMBL" id="LITQ01000003">
    <property type="protein sequence ID" value="OAA94458.1"/>
    <property type="molecule type" value="Genomic_DNA"/>
</dbReference>
<feature type="transmembrane region" description="Helical" evidence="8">
    <location>
        <begin position="63"/>
        <end position="85"/>
    </location>
</feature>
<reference evidence="10 12" key="2">
    <citation type="journal article" date="2016" name="Front. Microbiol.">
        <title>Industrial Acetogenic Biocatalysts: A Comparative Metabolic and Genomic Analysis.</title>
        <authorList>
            <person name="Bengelsdorf F."/>
            <person name="Poehlein A."/>
            <person name="Sonja S."/>
            <person name="Erz C."/>
            <person name="Hummel T."/>
            <person name="Hoffmeister S."/>
            <person name="Daniel R."/>
            <person name="Durre P."/>
        </authorList>
    </citation>
    <scope>NUCLEOTIDE SEQUENCE [LARGE SCALE GENOMIC DNA]</scope>
    <source>
        <strain evidence="10 12">PTA-10522</strain>
    </source>
</reference>
<evidence type="ECO:0000313" key="10">
    <source>
        <dbReference type="EMBL" id="OBR93202.1"/>
    </source>
</evidence>
<keyword evidence="3" id="KW-0813">Transport</keyword>
<protein>
    <submittedName>
        <fullName evidence="9">Inner membrane protein YgaZ</fullName>
    </submittedName>
</protein>
<name>A0A166U1R5_9CLOT</name>
<evidence type="ECO:0000256" key="3">
    <source>
        <dbReference type="ARBA" id="ARBA00022448"/>
    </source>
</evidence>
<dbReference type="AlphaFoldDB" id="A0A166U1R5"/>
<feature type="transmembrane region" description="Helical" evidence="8">
    <location>
        <begin position="197"/>
        <end position="214"/>
    </location>
</feature>
<dbReference type="EMBL" id="LROR01000054">
    <property type="protein sequence ID" value="OBR93202.1"/>
    <property type="molecule type" value="Genomic_DNA"/>
</dbReference>